<feature type="domain" description="Protein SirB1 N-terminal" evidence="2">
    <location>
        <begin position="105"/>
        <end position="259"/>
    </location>
</feature>
<dbReference type="RefSeq" id="WP_386100195.1">
    <property type="nucleotide sequence ID" value="NZ_JBHUOZ010000003.1"/>
</dbReference>
<sequence length="288" mass="33234">MQPNKEILALLHLIDDPDEEVFDVISQRIIDYGKPIIPNLEDLWENTPDSMAQERIEILIHKLYYGDLANDMREWGTAGHQDLLLGALLVSKFLYPDIASSATLRETEKIKRNIWLELNNYLTPLEQINVFTSILYSYYGLKGCEMSYANPNEFLIHKTLEAKKGNQVGNGILYLILCEMLDLPIRLVQIPRQFILAYFRPGYTVDNINDPQKMIEYYIDPAAGQIYTHNDVEAYFKSISVPPSPSHFRPLSNKEVIKVLLGEFSKCFTKDENMYKHNELLQLSALLD</sequence>
<evidence type="ECO:0000313" key="4">
    <source>
        <dbReference type="Proteomes" id="UP001597511"/>
    </source>
</evidence>
<protein>
    <submittedName>
        <fullName evidence="3">Transglutaminase family protein</fullName>
    </submittedName>
</protein>
<evidence type="ECO:0000256" key="1">
    <source>
        <dbReference type="ARBA" id="ARBA00007100"/>
    </source>
</evidence>
<evidence type="ECO:0000259" key="2">
    <source>
        <dbReference type="Pfam" id="PF13369"/>
    </source>
</evidence>
<dbReference type="EMBL" id="JBHUOZ010000003">
    <property type="protein sequence ID" value="MFD2920914.1"/>
    <property type="molecule type" value="Genomic_DNA"/>
</dbReference>
<reference evidence="4" key="1">
    <citation type="journal article" date="2019" name="Int. J. Syst. Evol. Microbiol.">
        <title>The Global Catalogue of Microorganisms (GCM) 10K type strain sequencing project: providing services to taxonomists for standard genome sequencing and annotation.</title>
        <authorList>
            <consortium name="The Broad Institute Genomics Platform"/>
            <consortium name="The Broad Institute Genome Sequencing Center for Infectious Disease"/>
            <person name="Wu L."/>
            <person name="Ma J."/>
        </authorList>
    </citation>
    <scope>NUCLEOTIDE SEQUENCE [LARGE SCALE GENOMIC DNA]</scope>
    <source>
        <strain evidence="4">KCTC 23299</strain>
    </source>
</reference>
<comment type="similarity">
    <text evidence="1">Belongs to the UPF0162 family.</text>
</comment>
<keyword evidence="4" id="KW-1185">Reference proteome</keyword>
<dbReference type="InterPro" id="IPR032698">
    <property type="entry name" value="SirB1_N"/>
</dbReference>
<evidence type="ECO:0000313" key="3">
    <source>
        <dbReference type="EMBL" id="MFD2920914.1"/>
    </source>
</evidence>
<organism evidence="3 4">
    <name type="scientific">Terrimonas rubra</name>
    <dbReference type="NCBI Taxonomy" id="1035890"/>
    <lineage>
        <taxon>Bacteria</taxon>
        <taxon>Pseudomonadati</taxon>
        <taxon>Bacteroidota</taxon>
        <taxon>Chitinophagia</taxon>
        <taxon>Chitinophagales</taxon>
        <taxon>Chitinophagaceae</taxon>
        <taxon>Terrimonas</taxon>
    </lineage>
</organism>
<comment type="caution">
    <text evidence="3">The sequence shown here is derived from an EMBL/GenBank/DDBJ whole genome shotgun (WGS) entry which is preliminary data.</text>
</comment>
<dbReference type="Pfam" id="PF13369">
    <property type="entry name" value="Transglut_core2"/>
    <property type="match status" value="1"/>
</dbReference>
<dbReference type="Proteomes" id="UP001597511">
    <property type="component" value="Unassembled WGS sequence"/>
</dbReference>
<gene>
    <name evidence="3" type="ORF">ACFS6H_14415</name>
</gene>
<accession>A0ABW6A6C3</accession>
<proteinExistence type="inferred from homology"/>
<name>A0ABW6A6C3_9BACT</name>